<dbReference type="InterPro" id="IPR002898">
    <property type="entry name" value="MotA_ExbB_proton_chnl"/>
</dbReference>
<comment type="caution">
    <text evidence="11">The sequence shown here is derived from an EMBL/GenBank/DDBJ whole genome shotgun (WGS) entry which is preliminary data.</text>
</comment>
<dbReference type="Pfam" id="PF01618">
    <property type="entry name" value="MotA_ExbB"/>
    <property type="match status" value="1"/>
</dbReference>
<dbReference type="OrthoDB" id="9806929at2"/>
<dbReference type="GO" id="GO:0005886">
    <property type="term" value="C:plasma membrane"/>
    <property type="evidence" value="ECO:0007669"/>
    <property type="project" value="UniProtKB-SubCell"/>
</dbReference>
<dbReference type="InterPro" id="IPR047055">
    <property type="entry name" value="MotA-like"/>
</dbReference>
<evidence type="ECO:0000256" key="9">
    <source>
        <dbReference type="SAM" id="Phobius"/>
    </source>
</evidence>
<dbReference type="InterPro" id="IPR000540">
    <property type="entry name" value="Flag_MotA_CS"/>
</dbReference>
<keyword evidence="4" id="KW-1003">Cell membrane</keyword>
<evidence type="ECO:0000313" key="12">
    <source>
        <dbReference type="Proteomes" id="UP000482487"/>
    </source>
</evidence>
<keyword evidence="3" id="KW-0813">Transport</keyword>
<evidence type="ECO:0000256" key="7">
    <source>
        <dbReference type="ARBA" id="ARBA00022989"/>
    </source>
</evidence>
<evidence type="ECO:0000313" key="11">
    <source>
        <dbReference type="EMBL" id="MYL82921.1"/>
    </source>
</evidence>
<dbReference type="EMBL" id="WVUD01000009">
    <property type="protein sequence ID" value="MYL82921.1"/>
    <property type="molecule type" value="Genomic_DNA"/>
</dbReference>
<keyword evidence="5 9" id="KW-0812">Transmembrane</keyword>
<sequence length="265" mass="29267">MNIATVIGIVFGIVILGLATYFSTDSAGVFVNFPGLAIVLGGTLASTFICFPLKEVMRVFNTFLLALKREELPTDHYIEEIVDIAREASSRGKIHLEKSLPGIENEFLQSAIQMLVDGYSREEIKEILETRIEQTYQQELSSAGIYRTMAKLAPAYGIIGTLIGLIGMMQSMSVGLGNLGAHMAVALTTTLYGILLSNLIFLPIAIKVEKRIEERVILMCVIRDGTLFIKDKTPAAIVLDKLKAYLPPRRWASIDRREAQDADEV</sequence>
<evidence type="ECO:0000256" key="1">
    <source>
        <dbReference type="ARBA" id="ARBA00004651"/>
    </source>
</evidence>
<dbReference type="GO" id="GO:0006935">
    <property type="term" value="P:chemotaxis"/>
    <property type="evidence" value="ECO:0007669"/>
    <property type="project" value="InterPro"/>
</dbReference>
<dbReference type="PANTHER" id="PTHR30433:SF2">
    <property type="entry name" value="MOTILITY PROTEIN A"/>
    <property type="match status" value="1"/>
</dbReference>
<keyword evidence="12" id="KW-1185">Reference proteome</keyword>
<evidence type="ECO:0000256" key="8">
    <source>
        <dbReference type="ARBA" id="ARBA00023136"/>
    </source>
</evidence>
<organism evidence="11 12">
    <name type="scientific">Solidesulfovibrio aerotolerans</name>
    <dbReference type="NCBI Taxonomy" id="295255"/>
    <lineage>
        <taxon>Bacteria</taxon>
        <taxon>Pseudomonadati</taxon>
        <taxon>Thermodesulfobacteriota</taxon>
        <taxon>Desulfovibrionia</taxon>
        <taxon>Desulfovibrionales</taxon>
        <taxon>Desulfovibrionaceae</taxon>
        <taxon>Solidesulfovibrio</taxon>
    </lineage>
</organism>
<dbReference type="Proteomes" id="UP000482487">
    <property type="component" value="Unassembled WGS sequence"/>
</dbReference>
<comment type="similarity">
    <text evidence="2">Belongs to the MotA family.</text>
</comment>
<dbReference type="AlphaFoldDB" id="A0A7C9IKG2"/>
<feature type="transmembrane region" description="Helical" evidence="9">
    <location>
        <begin position="5"/>
        <end position="23"/>
    </location>
</feature>
<evidence type="ECO:0000256" key="3">
    <source>
        <dbReference type="ARBA" id="ARBA00022448"/>
    </source>
</evidence>
<accession>A0A7C9IKG2</accession>
<keyword evidence="6" id="KW-0283">Flagellar rotation</keyword>
<dbReference type="PANTHER" id="PTHR30433">
    <property type="entry name" value="CHEMOTAXIS PROTEIN MOTA"/>
    <property type="match status" value="1"/>
</dbReference>
<gene>
    <name evidence="11" type="ORF">GTA51_07205</name>
</gene>
<feature type="transmembrane region" description="Helical" evidence="9">
    <location>
        <begin position="155"/>
        <end position="177"/>
    </location>
</feature>
<keyword evidence="7 9" id="KW-1133">Transmembrane helix</keyword>
<protein>
    <submittedName>
        <fullName evidence="11">Chemotaxis protein MotA</fullName>
    </submittedName>
</protein>
<comment type="subcellular location">
    <subcellularLocation>
        <location evidence="1">Cell membrane</location>
        <topology evidence="1">Multi-pass membrane protein</topology>
    </subcellularLocation>
</comment>
<feature type="domain" description="MotA/TolQ/ExbB proton channel" evidence="10">
    <location>
        <begin position="103"/>
        <end position="216"/>
    </location>
</feature>
<name>A0A7C9IKG2_9BACT</name>
<evidence type="ECO:0000256" key="6">
    <source>
        <dbReference type="ARBA" id="ARBA00022779"/>
    </source>
</evidence>
<reference evidence="11 12" key="1">
    <citation type="submission" date="2020-01" db="EMBL/GenBank/DDBJ databases">
        <title>Genome sequence of Desulfovibrio aerotolerans DSM 16695(T).</title>
        <authorList>
            <person name="Karnachuk O."/>
            <person name="Avakyan M."/>
            <person name="Mardanov A."/>
            <person name="Kadnikov V."/>
            <person name="Ravin N."/>
        </authorList>
    </citation>
    <scope>NUCLEOTIDE SEQUENCE [LARGE SCALE GENOMIC DNA]</scope>
    <source>
        <strain evidence="11 12">DSM 16695</strain>
    </source>
</reference>
<dbReference type="RefSeq" id="WP_160959885.1">
    <property type="nucleotide sequence ID" value="NZ_WVUD01000009.1"/>
</dbReference>
<evidence type="ECO:0000256" key="5">
    <source>
        <dbReference type="ARBA" id="ARBA00022692"/>
    </source>
</evidence>
<dbReference type="GO" id="GO:0071978">
    <property type="term" value="P:bacterial-type flagellum-dependent swarming motility"/>
    <property type="evidence" value="ECO:0007669"/>
    <property type="project" value="InterPro"/>
</dbReference>
<evidence type="ECO:0000256" key="2">
    <source>
        <dbReference type="ARBA" id="ARBA00008038"/>
    </source>
</evidence>
<dbReference type="PROSITE" id="PS01307">
    <property type="entry name" value="MOTA"/>
    <property type="match status" value="1"/>
</dbReference>
<feature type="transmembrane region" description="Helical" evidence="9">
    <location>
        <begin position="183"/>
        <end position="206"/>
    </location>
</feature>
<feature type="transmembrane region" description="Helical" evidence="9">
    <location>
        <begin position="29"/>
        <end position="51"/>
    </location>
</feature>
<evidence type="ECO:0000259" key="10">
    <source>
        <dbReference type="Pfam" id="PF01618"/>
    </source>
</evidence>
<proteinExistence type="inferred from homology"/>
<keyword evidence="8 9" id="KW-0472">Membrane</keyword>
<evidence type="ECO:0000256" key="4">
    <source>
        <dbReference type="ARBA" id="ARBA00022475"/>
    </source>
</evidence>